<name>A0ABV0CVJ2_9SPHN</name>
<reference evidence="6 7" key="1">
    <citation type="submission" date="2024-05" db="EMBL/GenBank/DDBJ databases">
        <authorList>
            <person name="Park S."/>
        </authorList>
    </citation>
    <scope>NUCLEOTIDE SEQUENCE [LARGE SCALE GENOMIC DNA]</scope>
    <source>
        <strain evidence="6 7">DGU5</strain>
    </source>
</reference>
<dbReference type="Gene3D" id="1.10.357.10">
    <property type="entry name" value="Tetracycline Repressor, domain 2"/>
    <property type="match status" value="1"/>
</dbReference>
<dbReference type="InterPro" id="IPR009057">
    <property type="entry name" value="Homeodomain-like_sf"/>
</dbReference>
<evidence type="ECO:0000313" key="7">
    <source>
        <dbReference type="Proteomes" id="UP001484535"/>
    </source>
</evidence>
<dbReference type="PANTHER" id="PTHR30055">
    <property type="entry name" value="HTH-TYPE TRANSCRIPTIONAL REGULATOR RUTR"/>
    <property type="match status" value="1"/>
</dbReference>
<dbReference type="InterPro" id="IPR050109">
    <property type="entry name" value="HTH-type_TetR-like_transc_reg"/>
</dbReference>
<keyword evidence="3" id="KW-0804">Transcription</keyword>
<dbReference type="PROSITE" id="PS50977">
    <property type="entry name" value="HTH_TETR_2"/>
    <property type="match status" value="1"/>
</dbReference>
<dbReference type="Proteomes" id="UP001484535">
    <property type="component" value="Unassembled WGS sequence"/>
</dbReference>
<evidence type="ECO:0000256" key="1">
    <source>
        <dbReference type="ARBA" id="ARBA00023015"/>
    </source>
</evidence>
<dbReference type="Pfam" id="PF14246">
    <property type="entry name" value="TetR_C_7"/>
    <property type="match status" value="1"/>
</dbReference>
<evidence type="ECO:0000259" key="5">
    <source>
        <dbReference type="PROSITE" id="PS50977"/>
    </source>
</evidence>
<protein>
    <submittedName>
        <fullName evidence="6">TetR/AcrR family transcriptional regulator</fullName>
    </submittedName>
</protein>
<organism evidence="6 7">
    <name type="scientific">Aurantiacibacter flavus</name>
    <dbReference type="NCBI Taxonomy" id="3145232"/>
    <lineage>
        <taxon>Bacteria</taxon>
        <taxon>Pseudomonadati</taxon>
        <taxon>Pseudomonadota</taxon>
        <taxon>Alphaproteobacteria</taxon>
        <taxon>Sphingomonadales</taxon>
        <taxon>Erythrobacteraceae</taxon>
        <taxon>Aurantiacibacter</taxon>
    </lineage>
</organism>
<feature type="domain" description="HTH tetR-type" evidence="5">
    <location>
        <begin position="13"/>
        <end position="73"/>
    </location>
</feature>
<feature type="DNA-binding region" description="H-T-H motif" evidence="4">
    <location>
        <begin position="36"/>
        <end position="55"/>
    </location>
</feature>
<gene>
    <name evidence="6" type="ORF">ABDJ38_03110</name>
</gene>
<dbReference type="InterPro" id="IPR036271">
    <property type="entry name" value="Tet_transcr_reg_TetR-rel_C_sf"/>
</dbReference>
<dbReference type="InterPro" id="IPR039536">
    <property type="entry name" value="TetR_C_Proteobacteria"/>
</dbReference>
<keyword evidence="7" id="KW-1185">Reference proteome</keyword>
<dbReference type="PANTHER" id="PTHR30055:SF234">
    <property type="entry name" value="HTH-TYPE TRANSCRIPTIONAL REGULATOR BETI"/>
    <property type="match status" value="1"/>
</dbReference>
<keyword evidence="1" id="KW-0805">Transcription regulation</keyword>
<dbReference type="SUPFAM" id="SSF48498">
    <property type="entry name" value="Tetracyclin repressor-like, C-terminal domain"/>
    <property type="match status" value="1"/>
</dbReference>
<sequence>MDRTEDLQDQRLQARREAMLDAAEYLFGEQGFDDTTLNAIVARSGGSLATLYKLFETKEGLLAQVLHRRPDQARADIAEVRALGLPPAQMLREMLMRLRAKALSNENIRLVRAMVAQSIRDETFSQQFRGEHLERAIAEMSEIFADLQAKGQIAPDDPEVLARMFFSMISFDIYTAVARFEMFHKRTREQVEAEFSLFLRTIGLEVPA</sequence>
<accession>A0ABV0CVJ2</accession>
<dbReference type="EMBL" id="JBDLBR010000001">
    <property type="protein sequence ID" value="MEN7536161.1"/>
    <property type="molecule type" value="Genomic_DNA"/>
</dbReference>
<dbReference type="PRINTS" id="PR00455">
    <property type="entry name" value="HTHTETR"/>
</dbReference>
<evidence type="ECO:0000256" key="2">
    <source>
        <dbReference type="ARBA" id="ARBA00023125"/>
    </source>
</evidence>
<evidence type="ECO:0000256" key="3">
    <source>
        <dbReference type="ARBA" id="ARBA00023163"/>
    </source>
</evidence>
<comment type="caution">
    <text evidence="6">The sequence shown here is derived from an EMBL/GenBank/DDBJ whole genome shotgun (WGS) entry which is preliminary data.</text>
</comment>
<dbReference type="SUPFAM" id="SSF46689">
    <property type="entry name" value="Homeodomain-like"/>
    <property type="match status" value="1"/>
</dbReference>
<keyword evidence="2 4" id="KW-0238">DNA-binding</keyword>
<dbReference type="RefSeq" id="WP_346783612.1">
    <property type="nucleotide sequence ID" value="NZ_JBDLBR010000001.1"/>
</dbReference>
<evidence type="ECO:0000256" key="4">
    <source>
        <dbReference type="PROSITE-ProRule" id="PRU00335"/>
    </source>
</evidence>
<proteinExistence type="predicted"/>
<dbReference type="Pfam" id="PF00440">
    <property type="entry name" value="TetR_N"/>
    <property type="match status" value="1"/>
</dbReference>
<dbReference type="InterPro" id="IPR001647">
    <property type="entry name" value="HTH_TetR"/>
</dbReference>
<evidence type="ECO:0000313" key="6">
    <source>
        <dbReference type="EMBL" id="MEN7536161.1"/>
    </source>
</evidence>